<dbReference type="EMBL" id="JAPCID010000002">
    <property type="protein sequence ID" value="MDA0136117.1"/>
    <property type="molecule type" value="Genomic_DNA"/>
</dbReference>
<keyword evidence="3" id="KW-1185">Reference proteome</keyword>
<dbReference type="RefSeq" id="WP_202953048.1">
    <property type="nucleotide sequence ID" value="NZ_JAPCID010000002.1"/>
</dbReference>
<name>A0ABT4RC58_9ACTN</name>
<feature type="region of interest" description="Disordered" evidence="1">
    <location>
        <begin position="23"/>
        <end position="56"/>
    </location>
</feature>
<proteinExistence type="predicted"/>
<evidence type="ECO:0000256" key="1">
    <source>
        <dbReference type="SAM" id="MobiDB-lite"/>
    </source>
</evidence>
<gene>
    <name evidence="2" type="ORF">OJ962_01305</name>
</gene>
<protein>
    <submittedName>
        <fullName evidence="2">Uncharacterized protein</fullName>
    </submittedName>
</protein>
<feature type="compositionally biased region" description="Basic and acidic residues" evidence="1">
    <location>
        <begin position="46"/>
        <end position="56"/>
    </location>
</feature>
<evidence type="ECO:0000313" key="3">
    <source>
        <dbReference type="Proteomes" id="UP001147700"/>
    </source>
</evidence>
<reference evidence="2" key="1">
    <citation type="submission" date="2022-10" db="EMBL/GenBank/DDBJ databases">
        <title>The WGS of Solirubrobacter sp. CPCC 204708.</title>
        <authorList>
            <person name="Jiang Z."/>
        </authorList>
    </citation>
    <scope>NUCLEOTIDE SEQUENCE</scope>
    <source>
        <strain evidence="2">CPCC 204708</strain>
    </source>
</reference>
<dbReference type="Proteomes" id="UP001147700">
    <property type="component" value="Unassembled WGS sequence"/>
</dbReference>
<comment type="caution">
    <text evidence="2">The sequence shown here is derived from an EMBL/GenBank/DDBJ whole genome shotgun (WGS) entry which is preliminary data.</text>
</comment>
<sequence>MTRRGVPVSDEVLRSMQMTAGNQAVGRAIAEGRITPDTPAGEPGDDAPREEPDRDS</sequence>
<evidence type="ECO:0000313" key="2">
    <source>
        <dbReference type="EMBL" id="MDA0136117.1"/>
    </source>
</evidence>
<organism evidence="2 3">
    <name type="scientific">Solirubrobacter deserti</name>
    <dbReference type="NCBI Taxonomy" id="2282478"/>
    <lineage>
        <taxon>Bacteria</taxon>
        <taxon>Bacillati</taxon>
        <taxon>Actinomycetota</taxon>
        <taxon>Thermoleophilia</taxon>
        <taxon>Solirubrobacterales</taxon>
        <taxon>Solirubrobacteraceae</taxon>
        <taxon>Solirubrobacter</taxon>
    </lineage>
</organism>
<accession>A0ABT4RC58</accession>